<keyword evidence="4" id="KW-1185">Reference proteome</keyword>
<dbReference type="Gene3D" id="3.30.70.3490">
    <property type="match status" value="1"/>
</dbReference>
<dbReference type="PANTHER" id="PTHR10972">
    <property type="entry name" value="OXYSTEROL-BINDING PROTEIN-RELATED"/>
    <property type="match status" value="1"/>
</dbReference>
<evidence type="ECO:0000313" key="4">
    <source>
        <dbReference type="Proteomes" id="UP001212411"/>
    </source>
</evidence>
<dbReference type="GO" id="GO:0008142">
    <property type="term" value="F:oxysterol binding"/>
    <property type="evidence" value="ECO:0007669"/>
    <property type="project" value="TreeGrafter"/>
</dbReference>
<gene>
    <name evidence="3" type="primary">osh41</name>
    <name evidence="3" type="ORF">SOMG_02442</name>
</gene>
<dbReference type="Gene3D" id="2.40.160.120">
    <property type="match status" value="1"/>
</dbReference>
<protein>
    <submittedName>
        <fullName evidence="3">Sterol transfer protein Osh41</fullName>
    </submittedName>
</protein>
<dbReference type="InterPro" id="IPR000648">
    <property type="entry name" value="Oxysterol-bd"/>
</dbReference>
<dbReference type="GO" id="GO:0016020">
    <property type="term" value="C:membrane"/>
    <property type="evidence" value="ECO:0007669"/>
    <property type="project" value="TreeGrafter"/>
</dbReference>
<accession>A0AAE9WC18</accession>
<dbReference type="Gene3D" id="1.10.287.2720">
    <property type="match status" value="1"/>
</dbReference>
<dbReference type="AlphaFoldDB" id="A0AAE9WC18"/>
<evidence type="ECO:0000256" key="2">
    <source>
        <dbReference type="RuleBase" id="RU003844"/>
    </source>
</evidence>
<dbReference type="GO" id="GO:0120009">
    <property type="term" value="P:intermembrane lipid transfer"/>
    <property type="evidence" value="ECO:0007669"/>
    <property type="project" value="UniProtKB-ARBA"/>
</dbReference>
<reference evidence="3 4" key="1">
    <citation type="journal article" date="2023" name="G3 (Bethesda)">
        <title>A high-quality reference genome for the fission yeast Schizosaccharomyces osmophilus.</title>
        <authorList>
            <person name="Jia G.S."/>
            <person name="Zhang W.C."/>
            <person name="Liang Y."/>
            <person name="Liu X.H."/>
            <person name="Rhind N."/>
            <person name="Pidoux A."/>
            <person name="Brysch-Herzberg M."/>
            <person name="Du L.L."/>
        </authorList>
    </citation>
    <scope>NUCLEOTIDE SEQUENCE [LARGE SCALE GENOMIC DNA]</scope>
    <source>
        <strain evidence="3 4">CBS 15793</strain>
    </source>
</reference>
<evidence type="ECO:0000256" key="1">
    <source>
        <dbReference type="ARBA" id="ARBA00008842"/>
    </source>
</evidence>
<dbReference type="SUPFAM" id="SSF144000">
    <property type="entry name" value="Oxysterol-binding protein-like"/>
    <property type="match status" value="1"/>
</dbReference>
<organism evidence="3 4">
    <name type="scientific">Schizosaccharomyces osmophilus</name>
    <dbReference type="NCBI Taxonomy" id="2545709"/>
    <lineage>
        <taxon>Eukaryota</taxon>
        <taxon>Fungi</taxon>
        <taxon>Dikarya</taxon>
        <taxon>Ascomycota</taxon>
        <taxon>Taphrinomycotina</taxon>
        <taxon>Schizosaccharomycetes</taxon>
        <taxon>Schizosaccharomycetales</taxon>
        <taxon>Schizosaccharomycetaceae</taxon>
        <taxon>Schizosaccharomyces</taxon>
    </lineage>
</organism>
<dbReference type="Gene3D" id="6.10.250.1430">
    <property type="match status" value="1"/>
</dbReference>
<sequence length="419" mass="47760">MHYPYPNSPGILSAIETTYPLHILVMSSKQTSSDDSRDSEGNKKIRGNSKYVKYLADSKSFLKSIATFSGDLSSLTAPSFILSSTSLIEYSAYWAEHPDLFVSLPSGKTPLERQLLVTKWFASTLKNQYATRNERYGSEKKPLNPILGELFFGKWSTNLDKDTELTAEQVSHHPPISAYHIYNAAAGVRLEGYNGHKSGFSGSHIHVKQIGHARLTLEPHNEVYYITFPLVTLEGLWYGSPYIELNKKSHIISTAGYMTTIEYSGKGYFTGKKNTFKASVHQNDSKSEPLYRIEGSWTGMLKLANSEGLKRGVWEDWLDCTNYAPINIAVPPIESQGEFESRRVWKNFAVALDSGDYSAASQEKSKIEDEQRQLRRQEQTNSETWQRKFFEWQELDEGFLKATQHLRYPIEEGLWKFKR</sequence>
<dbReference type="InterPro" id="IPR037239">
    <property type="entry name" value="OSBP_sf"/>
</dbReference>
<dbReference type="GeneID" id="80875923"/>
<dbReference type="PANTHER" id="PTHR10972:SF184">
    <property type="entry name" value="OXYSTEROL-BINDING PROTEIN HOMOLOG 4-RELATED"/>
    <property type="match status" value="1"/>
</dbReference>
<comment type="similarity">
    <text evidence="1 2">Belongs to the OSBP family.</text>
</comment>
<dbReference type="Pfam" id="PF01237">
    <property type="entry name" value="Oxysterol_BP"/>
    <property type="match status" value="1"/>
</dbReference>
<dbReference type="Proteomes" id="UP001212411">
    <property type="component" value="Chromosome 1"/>
</dbReference>
<name>A0AAE9WC18_9SCHI</name>
<dbReference type="PROSITE" id="PS01013">
    <property type="entry name" value="OSBP"/>
    <property type="match status" value="1"/>
</dbReference>
<dbReference type="FunFam" id="2.40.160.120:FF:000010">
    <property type="entry name" value="Oxysterol-binding protein homolog 4"/>
    <property type="match status" value="1"/>
</dbReference>
<evidence type="ECO:0000313" key="3">
    <source>
        <dbReference type="EMBL" id="WBW72462.1"/>
    </source>
</evidence>
<dbReference type="InterPro" id="IPR018494">
    <property type="entry name" value="Oxysterol-bd_CS"/>
</dbReference>
<proteinExistence type="inferred from homology"/>
<dbReference type="GO" id="GO:0005829">
    <property type="term" value="C:cytosol"/>
    <property type="evidence" value="ECO:0007669"/>
    <property type="project" value="TreeGrafter"/>
</dbReference>
<dbReference type="KEGG" id="som:SOMG_02442"/>
<dbReference type="EMBL" id="CP115611">
    <property type="protein sequence ID" value="WBW72462.1"/>
    <property type="molecule type" value="Genomic_DNA"/>
</dbReference>
<dbReference type="RefSeq" id="XP_056036705.1">
    <property type="nucleotide sequence ID" value="XM_056181234.1"/>
</dbReference>